<feature type="region of interest" description="Disordered" evidence="1">
    <location>
        <begin position="290"/>
        <end position="314"/>
    </location>
</feature>
<dbReference type="Proteomes" id="UP000297900">
    <property type="component" value="Unassembled WGS sequence"/>
</dbReference>
<keyword evidence="2" id="KW-0472">Membrane</keyword>
<dbReference type="Pfam" id="PF09577">
    <property type="entry name" value="Spore_YpjB"/>
    <property type="match status" value="1"/>
</dbReference>
<protein>
    <recommendedName>
        <fullName evidence="5">Sporulation protein</fullName>
    </recommendedName>
</protein>
<keyword evidence="2" id="KW-0812">Transmembrane</keyword>
<accession>A0A4Y8M4G4</accession>
<evidence type="ECO:0008006" key="5">
    <source>
        <dbReference type="Google" id="ProtNLM"/>
    </source>
</evidence>
<dbReference type="AlphaFoldDB" id="A0A4Y8M4G4"/>
<organism evidence="3 4">
    <name type="scientific">Cohnella luojiensis</name>
    <dbReference type="NCBI Taxonomy" id="652876"/>
    <lineage>
        <taxon>Bacteria</taxon>
        <taxon>Bacillati</taxon>
        <taxon>Bacillota</taxon>
        <taxon>Bacilli</taxon>
        <taxon>Bacillales</taxon>
        <taxon>Paenibacillaceae</taxon>
        <taxon>Cohnella</taxon>
    </lineage>
</organism>
<keyword evidence="2" id="KW-1133">Transmembrane helix</keyword>
<evidence type="ECO:0000313" key="4">
    <source>
        <dbReference type="Proteomes" id="UP000297900"/>
    </source>
</evidence>
<name>A0A4Y8M4G4_9BACL</name>
<dbReference type="InterPro" id="IPR014231">
    <property type="entry name" value="Spore_YpjB"/>
</dbReference>
<sequence>MSVFSFHIRGERRFWIRMTIGSLLFTLGLLIVVPSMNASTSSNAFKRFLTATESLYDAVNKGELSKAINDLKEIEVQFRNLPMKEIATVDGIHALAQSITDMKRAIAAVKPNEEKWKSGSATLRLAADALVHPDKPIWHQYRSVLQEDLAKMRKAIPQSGTISGPAPESALLAFHQLSEHYRVIRTAAILQTEPWKVERSDSVIRYARRILHADSPTNQLLQGTIQPLQEAMDDLFPGNKETSAAFVPPLPVAPPSWGWSAMMGSFIVTILTWVGWRRYKVDEYSRIVKSPPKRDEQEDAAQRLMKRWNSKDKR</sequence>
<keyword evidence="4" id="KW-1185">Reference proteome</keyword>
<evidence type="ECO:0000313" key="3">
    <source>
        <dbReference type="EMBL" id="TFE30025.1"/>
    </source>
</evidence>
<feature type="transmembrane region" description="Helical" evidence="2">
    <location>
        <begin position="257"/>
        <end position="276"/>
    </location>
</feature>
<evidence type="ECO:0000256" key="2">
    <source>
        <dbReference type="SAM" id="Phobius"/>
    </source>
</evidence>
<reference evidence="3 4" key="1">
    <citation type="submission" date="2019-03" db="EMBL/GenBank/DDBJ databases">
        <title>Cohnella endophytica sp. nov., a novel endophytic bacterium isolated from bark of Sonneratia apetala.</title>
        <authorList>
            <person name="Tuo L."/>
        </authorList>
    </citation>
    <scope>NUCLEOTIDE SEQUENCE [LARGE SCALE GENOMIC DNA]</scope>
    <source>
        <strain evidence="3 4">CCTCC AB 208254</strain>
    </source>
</reference>
<comment type="caution">
    <text evidence="3">The sequence shown here is derived from an EMBL/GenBank/DDBJ whole genome shotgun (WGS) entry which is preliminary data.</text>
</comment>
<proteinExistence type="predicted"/>
<evidence type="ECO:0000256" key="1">
    <source>
        <dbReference type="SAM" id="MobiDB-lite"/>
    </source>
</evidence>
<dbReference type="EMBL" id="SOMN01000003">
    <property type="protein sequence ID" value="TFE30025.1"/>
    <property type="molecule type" value="Genomic_DNA"/>
</dbReference>
<gene>
    <name evidence="3" type="ORF">E2980_04525</name>
</gene>
<dbReference type="OrthoDB" id="2464294at2"/>